<reference evidence="3" key="1">
    <citation type="submission" date="2022-10" db="EMBL/GenBank/DDBJ databases">
        <title>Genome assembly of Pristionchus species.</title>
        <authorList>
            <person name="Yoshida K."/>
            <person name="Sommer R.J."/>
        </authorList>
    </citation>
    <scope>NUCLEOTIDE SEQUENCE [LARGE SCALE GENOMIC DNA]</scope>
    <source>
        <strain evidence="3">RS5460</strain>
    </source>
</reference>
<dbReference type="PANTHER" id="PTHR34721">
    <property type="entry name" value="PROTEIN CBG09734"/>
    <property type="match status" value="1"/>
</dbReference>
<feature type="non-terminal residue" evidence="2">
    <location>
        <position position="1"/>
    </location>
</feature>
<evidence type="ECO:0000313" key="3">
    <source>
        <dbReference type="Proteomes" id="UP001328107"/>
    </source>
</evidence>
<evidence type="ECO:0000256" key="1">
    <source>
        <dbReference type="SAM" id="SignalP"/>
    </source>
</evidence>
<keyword evidence="3" id="KW-1185">Reference proteome</keyword>
<proteinExistence type="predicted"/>
<feature type="chain" id="PRO_5042909035" evidence="1">
    <location>
        <begin position="29"/>
        <end position="166"/>
    </location>
</feature>
<dbReference type="PANTHER" id="PTHR34721:SF3">
    <property type="entry name" value="ACTIVIN_RECP DOMAIN-CONTAINING PROTEIN-RELATED"/>
    <property type="match status" value="1"/>
</dbReference>
<dbReference type="AlphaFoldDB" id="A0AAN5CA62"/>
<comment type="caution">
    <text evidence="2">The sequence shown here is derived from an EMBL/GenBank/DDBJ whole genome shotgun (WGS) entry which is preliminary data.</text>
</comment>
<dbReference type="Proteomes" id="UP001328107">
    <property type="component" value="Unassembled WGS sequence"/>
</dbReference>
<keyword evidence="1" id="KW-0732">Signal</keyword>
<dbReference type="EMBL" id="BTRK01000002">
    <property type="protein sequence ID" value="GMR35507.1"/>
    <property type="molecule type" value="Genomic_DNA"/>
</dbReference>
<accession>A0AAN5CA62</accession>
<sequence>LNNPHIANVMHILPLLLCILFVFSFSESLNCYENNEFLGKDASKSTKKVEVLCKSDHCLWLERRWSVYLARKIFVPDQLATYRACPSPGICTEEGCKEVSVKIEKPLTNNGKTPGKKDKEVEALGGDMIGLTKVCCCEGDRCNDQKPDLPTKEIIEEERRQMEEEL</sequence>
<organism evidence="2 3">
    <name type="scientific">Pristionchus mayeri</name>
    <dbReference type="NCBI Taxonomy" id="1317129"/>
    <lineage>
        <taxon>Eukaryota</taxon>
        <taxon>Metazoa</taxon>
        <taxon>Ecdysozoa</taxon>
        <taxon>Nematoda</taxon>
        <taxon>Chromadorea</taxon>
        <taxon>Rhabditida</taxon>
        <taxon>Rhabditina</taxon>
        <taxon>Diplogasteromorpha</taxon>
        <taxon>Diplogasteroidea</taxon>
        <taxon>Neodiplogasteridae</taxon>
        <taxon>Pristionchus</taxon>
    </lineage>
</organism>
<gene>
    <name evidence="2" type="ORF">PMAYCL1PPCAC_05702</name>
</gene>
<evidence type="ECO:0000313" key="2">
    <source>
        <dbReference type="EMBL" id="GMR35507.1"/>
    </source>
</evidence>
<protein>
    <submittedName>
        <fullName evidence="2">Uncharacterized protein</fullName>
    </submittedName>
</protein>
<feature type="non-terminal residue" evidence="2">
    <location>
        <position position="166"/>
    </location>
</feature>
<feature type="signal peptide" evidence="1">
    <location>
        <begin position="1"/>
        <end position="28"/>
    </location>
</feature>
<name>A0AAN5CA62_9BILA</name>